<feature type="compositionally biased region" description="Low complexity" evidence="1">
    <location>
        <begin position="104"/>
        <end position="116"/>
    </location>
</feature>
<dbReference type="AlphaFoldDB" id="A0AAP0IBS7"/>
<evidence type="ECO:0000313" key="2">
    <source>
        <dbReference type="EMBL" id="KAK9111916.1"/>
    </source>
</evidence>
<sequence>MEIHQLPFPLDESKEATKDDKLTCLMNYFKKLESDLEKTKLDVKLLKERELEMRMTMASITAALKNIYRMAAKDGEQEERGRPSFGVGDSSGADDICEEKQKGLSSPSLWLEHSSSTAAHRDEEKRNEGDLSREKQQLQMRKVKPIVPLLGDIFSRKKNSSSSPDSIHNLLYTSYKMYFN</sequence>
<accession>A0AAP0IBS7</accession>
<evidence type="ECO:0000256" key="1">
    <source>
        <dbReference type="SAM" id="MobiDB-lite"/>
    </source>
</evidence>
<protein>
    <submittedName>
        <fullName evidence="2">Uncharacterized protein</fullName>
    </submittedName>
</protein>
<reference evidence="2 3" key="1">
    <citation type="submission" date="2024-01" db="EMBL/GenBank/DDBJ databases">
        <title>Genome assemblies of Stephania.</title>
        <authorList>
            <person name="Yang L."/>
        </authorList>
    </citation>
    <scope>NUCLEOTIDE SEQUENCE [LARGE SCALE GENOMIC DNA]</scope>
    <source>
        <strain evidence="2">JXDWG</strain>
        <tissue evidence="2">Leaf</tissue>
    </source>
</reference>
<keyword evidence="3" id="KW-1185">Reference proteome</keyword>
<proteinExistence type="predicted"/>
<feature type="region of interest" description="Disordered" evidence="1">
    <location>
        <begin position="74"/>
        <end position="138"/>
    </location>
</feature>
<dbReference type="Proteomes" id="UP001419268">
    <property type="component" value="Unassembled WGS sequence"/>
</dbReference>
<gene>
    <name evidence="2" type="ORF">Scep_019435</name>
</gene>
<dbReference type="EMBL" id="JBBNAG010000008">
    <property type="protein sequence ID" value="KAK9111916.1"/>
    <property type="molecule type" value="Genomic_DNA"/>
</dbReference>
<feature type="compositionally biased region" description="Basic and acidic residues" evidence="1">
    <location>
        <begin position="119"/>
        <end position="136"/>
    </location>
</feature>
<name>A0AAP0IBS7_9MAGN</name>
<organism evidence="2 3">
    <name type="scientific">Stephania cephalantha</name>
    <dbReference type="NCBI Taxonomy" id="152367"/>
    <lineage>
        <taxon>Eukaryota</taxon>
        <taxon>Viridiplantae</taxon>
        <taxon>Streptophyta</taxon>
        <taxon>Embryophyta</taxon>
        <taxon>Tracheophyta</taxon>
        <taxon>Spermatophyta</taxon>
        <taxon>Magnoliopsida</taxon>
        <taxon>Ranunculales</taxon>
        <taxon>Menispermaceae</taxon>
        <taxon>Menispermoideae</taxon>
        <taxon>Cissampelideae</taxon>
        <taxon>Stephania</taxon>
    </lineage>
</organism>
<evidence type="ECO:0000313" key="3">
    <source>
        <dbReference type="Proteomes" id="UP001419268"/>
    </source>
</evidence>
<comment type="caution">
    <text evidence="2">The sequence shown here is derived from an EMBL/GenBank/DDBJ whole genome shotgun (WGS) entry which is preliminary data.</text>
</comment>